<accession>A0ACC6IEZ7</accession>
<gene>
    <name evidence="1" type="ORF">QE364_000894</name>
</gene>
<dbReference type="EC" id="3.2.1.45" evidence="1"/>
<keyword evidence="2" id="KW-1185">Reference proteome</keyword>
<evidence type="ECO:0000313" key="2">
    <source>
        <dbReference type="Proteomes" id="UP001261666"/>
    </source>
</evidence>
<dbReference type="EMBL" id="JAVIZJ010000002">
    <property type="protein sequence ID" value="MDR6209202.1"/>
    <property type="molecule type" value="Genomic_DNA"/>
</dbReference>
<protein>
    <submittedName>
        <fullName evidence="1">Glucosylceramidase</fullName>
        <ecNumber evidence="1">3.2.1.45</ecNumber>
    </submittedName>
</protein>
<dbReference type="Proteomes" id="UP001261666">
    <property type="component" value="Unassembled WGS sequence"/>
</dbReference>
<reference evidence="1" key="1">
    <citation type="submission" date="2023-08" db="EMBL/GenBank/DDBJ databases">
        <title>Functional and genomic diversity of the sorghum phyllosphere microbiome.</title>
        <authorList>
            <person name="Shade A."/>
        </authorList>
    </citation>
    <scope>NUCLEOTIDE SEQUENCE</scope>
    <source>
        <strain evidence="1">SORGH_AS_0885</strain>
    </source>
</reference>
<sequence>MRAPDRFRSGRALPITSHVPLPLSASSRRSSLPSVPSVPSVPRGSVRRIAAVAGLLVTSLLAVGVDPSGAAPAVAGAGVAAATVTPSFVVTSPTSSTRRLTSVGTTTKSATVTFTVDTTRPQQTWWGTGAALTDASVSLLAGNADAQRLLFDPTRADGARLDALRLPLSSTDFSPTSWTWSWDGTAASPAPEALRAISTITQGILPLRPDLRVVAAGWSAPAAMKTSGSLRGGGLRSDSTAAYGAFLVSQAQELQRRGVPLRALTLGNEPAHSSDYATMTMEVGQMAALGQQVRPQLPSDVALWAGDHNWEHRWAYDQIVAAAPGSFDGSAYHCYGGTPSQMNGPTPFRIITECTGTTDTWASSFAWQLRNLVAVPVANGSSGLLMWNLALDAANGPIDTASRYGCRSCRGLLTVDGTRVSAGPEFYLLAHLTRAAQPGARVLPVSSSASGTAVAAFRNPDGTTGVVGVNHTTSTQVVAVKVGSTTRRYSVGAGELFTYRTP</sequence>
<comment type="caution">
    <text evidence="1">The sequence shown here is derived from an EMBL/GenBank/DDBJ whole genome shotgun (WGS) entry which is preliminary data.</text>
</comment>
<organism evidence="1 2">
    <name type="scientific">Nocardioides zeae</name>
    <dbReference type="NCBI Taxonomy" id="1457234"/>
    <lineage>
        <taxon>Bacteria</taxon>
        <taxon>Bacillati</taxon>
        <taxon>Actinomycetota</taxon>
        <taxon>Actinomycetes</taxon>
        <taxon>Propionibacteriales</taxon>
        <taxon>Nocardioidaceae</taxon>
        <taxon>Nocardioides</taxon>
    </lineage>
</organism>
<proteinExistence type="predicted"/>
<name>A0ACC6IEZ7_9ACTN</name>
<evidence type="ECO:0000313" key="1">
    <source>
        <dbReference type="EMBL" id="MDR6209202.1"/>
    </source>
</evidence>
<keyword evidence="1" id="KW-0378">Hydrolase</keyword>
<keyword evidence="1" id="KW-0326">Glycosidase</keyword>